<keyword evidence="6" id="KW-0808">Transferase</keyword>
<keyword evidence="9" id="KW-0784">Thiamine biosynthesis</keyword>
<dbReference type="Gene3D" id="3.40.190.10">
    <property type="entry name" value="Periplasmic binding protein-like II"/>
    <property type="match status" value="4"/>
</dbReference>
<dbReference type="Pfam" id="PF09084">
    <property type="entry name" value="NMT1"/>
    <property type="match status" value="1"/>
</dbReference>
<dbReference type="CDD" id="cd00082">
    <property type="entry name" value="HisKA"/>
    <property type="match status" value="1"/>
</dbReference>
<evidence type="ECO:0000256" key="11">
    <source>
        <dbReference type="ARBA" id="ARBA00033171"/>
    </source>
</evidence>
<evidence type="ECO:0000256" key="1">
    <source>
        <dbReference type="ARBA" id="ARBA00003469"/>
    </source>
</evidence>
<dbReference type="EMBL" id="FPHP01000041">
    <property type="protein sequence ID" value="SFV75480.1"/>
    <property type="molecule type" value="Genomic_DNA"/>
</dbReference>
<dbReference type="SMART" id="SM00062">
    <property type="entry name" value="PBPb"/>
    <property type="match status" value="1"/>
</dbReference>
<evidence type="ECO:0000313" key="16">
    <source>
        <dbReference type="EMBL" id="SFV75480.1"/>
    </source>
</evidence>
<evidence type="ECO:0000256" key="5">
    <source>
        <dbReference type="ARBA" id="ARBA00022553"/>
    </source>
</evidence>
<evidence type="ECO:0000256" key="13">
    <source>
        <dbReference type="SAM" id="Coils"/>
    </source>
</evidence>
<evidence type="ECO:0000256" key="12">
    <source>
        <dbReference type="ARBA" id="ARBA00048179"/>
    </source>
</evidence>
<dbReference type="SUPFAM" id="SSF47384">
    <property type="entry name" value="Homodimeric domain of signal transducing histidine kinase"/>
    <property type="match status" value="1"/>
</dbReference>
<evidence type="ECO:0000256" key="9">
    <source>
        <dbReference type="ARBA" id="ARBA00022977"/>
    </source>
</evidence>
<comment type="catalytic activity">
    <reaction evidence="12">
        <text>N(6)-(pyridoxal phosphate)-L-lysyl-[4-amino-5-hydroxymethyl-2-methylpyrimidine phosphate synthase] + L-histidyl-[4-amino-5-hydroxymethyl-2-methylpyrimidine phosphate synthase] + 2 Fe(3+) + 4 H2O = L-lysyl-[4-amino-5-hydroxymethyl-2-methylpyrimidine phosphate synthase] + (2S)-2-amino-5-hydroxy-4-oxopentanoyl-[4-amino-5-hydroxymethyl-2-methylpyrimidine phosphate synthase] + 4-amino-2-methyl-5-(phosphooxymethyl)pyrimidine + 3-oxopropanoate + 2 Fe(2+) + 2 H(+)</text>
        <dbReference type="Rhea" id="RHEA:65756"/>
        <dbReference type="Rhea" id="RHEA-COMP:16892"/>
        <dbReference type="Rhea" id="RHEA-COMP:16893"/>
        <dbReference type="Rhea" id="RHEA-COMP:16894"/>
        <dbReference type="Rhea" id="RHEA-COMP:16895"/>
        <dbReference type="ChEBI" id="CHEBI:15377"/>
        <dbReference type="ChEBI" id="CHEBI:15378"/>
        <dbReference type="ChEBI" id="CHEBI:29033"/>
        <dbReference type="ChEBI" id="CHEBI:29034"/>
        <dbReference type="ChEBI" id="CHEBI:29969"/>
        <dbReference type="ChEBI" id="CHEBI:29979"/>
        <dbReference type="ChEBI" id="CHEBI:33190"/>
        <dbReference type="ChEBI" id="CHEBI:58354"/>
        <dbReference type="ChEBI" id="CHEBI:143915"/>
        <dbReference type="ChEBI" id="CHEBI:157692"/>
    </reaction>
    <physiologicalReaction direction="left-to-right" evidence="12">
        <dbReference type="Rhea" id="RHEA:65757"/>
    </physiologicalReaction>
</comment>
<dbReference type="InterPro" id="IPR003661">
    <property type="entry name" value="HisK_dim/P_dom"/>
</dbReference>
<dbReference type="InterPro" id="IPR036097">
    <property type="entry name" value="HisK_dim/P_sf"/>
</dbReference>
<dbReference type="AlphaFoldDB" id="A0A1W1D4Q5"/>
<dbReference type="Pfam" id="PF00497">
    <property type="entry name" value="SBP_bac_3"/>
    <property type="match status" value="1"/>
</dbReference>
<sequence>MLKILFFVLLFMPLLFAQNLKKVSVQLNWKHQFEFAGFYMAKEMGFYKDVGLDVTLKEFSFQTNVTQDVLAEKSTFGVGYPTLILDRAQGKKVVLLSAFFQSSPLVLVTLQSSHIQSIKDFYHKRIMISDDALESASISSMLLVNFIKPADLIRVKNSFDIKDLIRKKTDIAAAYISDELYTLDQLGVKYKIWDPKNYGFDFYDSLLFTSQKMIQQDPKTVIDFTKATLKGWHYAFLHIDQTIQVIQQKYNTQHKSKNALLYEAKALKKLAYYKENALGEIDPQKIKQIYDIYHFMGKIKKDIDIEKIIYKKVQNHKITQQEIAQYIATKKQVNVCLNTDLPPLSFIKNNKPQGISVDMLDIIFSKLQLKPNYIYTSSWKQSKQFFQEKKCDILPNTIKTHLKNEYANFTKPYLHSKLLIITKKGKALVQNIKELRHKTIVVKEDSECVNELKKRYPTLHIVQVKNYDDVFQYIKNDKAYFTITSLPLLSFYKNNYSFDDLQVAGSINKNYKISFAIQKEDTILFQLINTQLKNTSKTVQKIIYEKWTTQTAKNKIDYTFIYEILAGFFLILLLLTIRYFIMQKYNKKLQNEIELIKQELEQKQTQLLQQSRLAQMGEMISMIAHQWRQPLNAISSTSIAINMKAQMDILDKQSAIELSNKISEFTQHLSKTIDDFRDFFKPNKEAKETNYKKLVEETLSIIETSIKNKNITLIKELDDNKEFTTYVSEVKQVIINIIKNAEDVLAEKEVQNKFIKIKTSSDDTFAILEISDNGGGIDEAIIEKIFDPYFSTKTEKNGTGLGLYMSKMIIEDHCGGKLLVYNNEEGGATFIIKLPYIM</sequence>
<keyword evidence="13" id="KW-0175">Coiled coil</keyword>
<evidence type="ECO:0000256" key="8">
    <source>
        <dbReference type="ARBA" id="ARBA00022898"/>
    </source>
</evidence>
<evidence type="ECO:0000256" key="6">
    <source>
        <dbReference type="ARBA" id="ARBA00022679"/>
    </source>
</evidence>
<dbReference type="InterPro" id="IPR004358">
    <property type="entry name" value="Sig_transdc_His_kin-like_C"/>
</dbReference>
<feature type="coiled-coil region" evidence="13">
    <location>
        <begin position="582"/>
        <end position="613"/>
    </location>
</feature>
<dbReference type="InterPro" id="IPR003594">
    <property type="entry name" value="HATPase_dom"/>
</dbReference>
<proteinExistence type="inferred from homology"/>
<evidence type="ECO:0000256" key="14">
    <source>
        <dbReference type="SAM" id="Phobius"/>
    </source>
</evidence>
<dbReference type="PANTHER" id="PTHR31528:SF1">
    <property type="entry name" value="4-AMINO-5-HYDROXYMETHYL-2-METHYLPYRIMIDINE PHOSPHATE SYNTHASE THI11-RELATED"/>
    <property type="match status" value="1"/>
</dbReference>
<keyword evidence="16" id="KW-0418">Kinase</keyword>
<evidence type="ECO:0000256" key="2">
    <source>
        <dbReference type="ARBA" id="ARBA00004948"/>
    </source>
</evidence>
<protein>
    <recommendedName>
        <fullName evidence="11">Thiamine pyrimidine synthase</fullName>
    </recommendedName>
</protein>
<evidence type="ECO:0000256" key="10">
    <source>
        <dbReference type="ARBA" id="ARBA00023004"/>
    </source>
</evidence>
<dbReference type="Pfam" id="PF02518">
    <property type="entry name" value="HATPase_c"/>
    <property type="match status" value="1"/>
</dbReference>
<comment type="subunit">
    <text evidence="4">Homodimer.</text>
</comment>
<dbReference type="InterPro" id="IPR005467">
    <property type="entry name" value="His_kinase_dom"/>
</dbReference>
<dbReference type="PROSITE" id="PS50109">
    <property type="entry name" value="HIS_KIN"/>
    <property type="match status" value="1"/>
</dbReference>
<evidence type="ECO:0000256" key="3">
    <source>
        <dbReference type="ARBA" id="ARBA00009406"/>
    </source>
</evidence>
<accession>A0A1W1D4Q5</accession>
<dbReference type="SUPFAM" id="SSF53850">
    <property type="entry name" value="Periplasmic binding protein-like II"/>
    <property type="match status" value="2"/>
</dbReference>
<dbReference type="PRINTS" id="PR00344">
    <property type="entry name" value="BCTRLSENSOR"/>
</dbReference>
<dbReference type="InterPro" id="IPR015168">
    <property type="entry name" value="SsuA/THI5"/>
</dbReference>
<evidence type="ECO:0000256" key="4">
    <source>
        <dbReference type="ARBA" id="ARBA00011738"/>
    </source>
</evidence>
<dbReference type="GO" id="GO:0009228">
    <property type="term" value="P:thiamine biosynthetic process"/>
    <property type="evidence" value="ECO:0007669"/>
    <property type="project" value="UniProtKB-KW"/>
</dbReference>
<keyword evidence="14" id="KW-0812">Transmembrane</keyword>
<dbReference type="Gene3D" id="3.30.565.10">
    <property type="entry name" value="Histidine kinase-like ATPase, C-terminal domain"/>
    <property type="match status" value="1"/>
</dbReference>
<dbReference type="InterPro" id="IPR027939">
    <property type="entry name" value="NMT1/THI5"/>
</dbReference>
<gene>
    <name evidence="16" type="ORF">MNB_SM-3-665</name>
</gene>
<dbReference type="GO" id="GO:0000155">
    <property type="term" value="F:phosphorelay sensor kinase activity"/>
    <property type="evidence" value="ECO:0007669"/>
    <property type="project" value="InterPro"/>
</dbReference>
<evidence type="ECO:0000256" key="7">
    <source>
        <dbReference type="ARBA" id="ARBA00022723"/>
    </source>
</evidence>
<evidence type="ECO:0000259" key="15">
    <source>
        <dbReference type="PROSITE" id="PS50109"/>
    </source>
</evidence>
<comment type="function">
    <text evidence="1">Responsible for the formation of the pyrimidine heterocycle in the thiamine biosynthesis pathway. Catalyzes the formation of hydroxymethylpyrimidine phosphate (HMP-P) from histidine and pyridoxal phosphate (PLP). The protein uses PLP and the active site histidine to form HMP-P, generating an inactive enzyme. The enzyme can only undergo a single turnover, which suggests it is a suicide enzyme.</text>
</comment>
<dbReference type="SMART" id="SM00387">
    <property type="entry name" value="HATPase_c"/>
    <property type="match status" value="1"/>
</dbReference>
<dbReference type="GO" id="GO:0046872">
    <property type="term" value="F:metal ion binding"/>
    <property type="evidence" value="ECO:0007669"/>
    <property type="project" value="UniProtKB-KW"/>
</dbReference>
<comment type="pathway">
    <text evidence="2">Cofactor biosynthesis; thiamine diphosphate biosynthesis.</text>
</comment>
<dbReference type="PANTHER" id="PTHR31528">
    <property type="entry name" value="4-AMINO-5-HYDROXYMETHYL-2-METHYLPYRIMIDINE PHOSPHATE SYNTHASE THI11-RELATED"/>
    <property type="match status" value="1"/>
</dbReference>
<dbReference type="InterPro" id="IPR036890">
    <property type="entry name" value="HATPase_C_sf"/>
</dbReference>
<keyword evidence="8" id="KW-0663">Pyridoxal phosphate</keyword>
<dbReference type="SUPFAM" id="SSF55874">
    <property type="entry name" value="ATPase domain of HSP90 chaperone/DNA topoisomerase II/histidine kinase"/>
    <property type="match status" value="1"/>
</dbReference>
<comment type="similarity">
    <text evidence="3">Belongs to the NMT1/THI5 family.</text>
</comment>
<keyword evidence="14" id="KW-1133">Transmembrane helix</keyword>
<feature type="domain" description="Histidine kinase" evidence="15">
    <location>
        <begin position="622"/>
        <end position="838"/>
    </location>
</feature>
<keyword evidence="7" id="KW-0479">Metal-binding</keyword>
<organism evidence="16">
    <name type="scientific">hydrothermal vent metagenome</name>
    <dbReference type="NCBI Taxonomy" id="652676"/>
    <lineage>
        <taxon>unclassified sequences</taxon>
        <taxon>metagenomes</taxon>
        <taxon>ecological metagenomes</taxon>
    </lineage>
</organism>
<keyword evidence="5" id="KW-0597">Phosphoprotein</keyword>
<name>A0A1W1D4Q5_9ZZZZ</name>
<dbReference type="CDD" id="cd01007">
    <property type="entry name" value="PBP2_BvgS_HisK_like"/>
    <property type="match status" value="1"/>
</dbReference>
<dbReference type="InterPro" id="IPR001638">
    <property type="entry name" value="Solute-binding_3/MltF_N"/>
</dbReference>
<dbReference type="Gene3D" id="1.10.287.130">
    <property type="match status" value="1"/>
</dbReference>
<feature type="transmembrane region" description="Helical" evidence="14">
    <location>
        <begin position="560"/>
        <end position="581"/>
    </location>
</feature>
<keyword evidence="14" id="KW-0472">Membrane</keyword>
<keyword evidence="10" id="KW-0408">Iron</keyword>
<reference evidence="16" key="1">
    <citation type="submission" date="2016-10" db="EMBL/GenBank/DDBJ databases">
        <authorList>
            <person name="de Groot N.N."/>
        </authorList>
    </citation>
    <scope>NUCLEOTIDE SEQUENCE</scope>
</reference>